<dbReference type="SUPFAM" id="SSF143120">
    <property type="entry name" value="YefM-like"/>
    <property type="match status" value="1"/>
</dbReference>
<gene>
    <name evidence="3" type="ORF">CEJ45_08885</name>
</gene>
<comment type="caution">
    <text evidence="3">The sequence shown here is derived from an EMBL/GenBank/DDBJ whole genome shotgun (WGS) entry which is preliminary data.</text>
</comment>
<sequence>MYAFPVTDLAERLDALLELADIDEVILTRAGADNLVLVREPVWRGVQEALHLLGNDLNAERLLCSLLQLRADLLPIRDTP</sequence>
<dbReference type="Pfam" id="PF02604">
    <property type="entry name" value="PhdYeFM_antitox"/>
    <property type="match status" value="1"/>
</dbReference>
<evidence type="ECO:0000313" key="4">
    <source>
        <dbReference type="Proteomes" id="UP000214747"/>
    </source>
</evidence>
<reference evidence="3 4" key="1">
    <citation type="journal article" date="2010" name="Int. J. Syst. Evol. Microbiol.">
        <title>Reclassification of Herbaspirillum putei as a later heterotypic synonym of Herbaspirillum huttiense, with the description of H. huttiense subsp. huttiense subsp. nov. and H. huttiense subsp. putei subsp. nov., comb. nov., and description of Herbaspirillum aquaticum sp. nov.</title>
        <authorList>
            <person name="Dobritsa A.P."/>
            <person name="Reddy M.C."/>
            <person name="Samadpour M."/>
        </authorList>
    </citation>
    <scope>NUCLEOTIDE SEQUENCE [LARGE SCALE GENOMIC DNA]</scope>
    <source>
        <strain evidence="3 4">IEH 4430</strain>
    </source>
</reference>
<dbReference type="InterPro" id="IPR006442">
    <property type="entry name" value="Antitoxin_Phd/YefM"/>
</dbReference>
<dbReference type="AlphaFoldDB" id="A0A225SW13"/>
<evidence type="ECO:0000256" key="2">
    <source>
        <dbReference type="RuleBase" id="RU362080"/>
    </source>
</evidence>
<comment type="function">
    <text evidence="2">Antitoxin component of a type II toxin-antitoxin (TA) system.</text>
</comment>
<evidence type="ECO:0000256" key="1">
    <source>
        <dbReference type="ARBA" id="ARBA00009981"/>
    </source>
</evidence>
<dbReference type="InterPro" id="IPR036165">
    <property type="entry name" value="YefM-like_sf"/>
</dbReference>
<organism evidence="3 4">
    <name type="scientific">Herbaspirillum aquaticum</name>
    <dbReference type="NCBI Taxonomy" id="568783"/>
    <lineage>
        <taxon>Bacteria</taxon>
        <taxon>Pseudomonadati</taxon>
        <taxon>Pseudomonadota</taxon>
        <taxon>Betaproteobacteria</taxon>
        <taxon>Burkholderiales</taxon>
        <taxon>Oxalobacteraceae</taxon>
        <taxon>Herbaspirillum</taxon>
    </lineage>
</organism>
<comment type="similarity">
    <text evidence="1 2">Belongs to the phD/YefM antitoxin family.</text>
</comment>
<dbReference type="EMBL" id="NJGV01000006">
    <property type="protein sequence ID" value="OWY35373.1"/>
    <property type="molecule type" value="Genomic_DNA"/>
</dbReference>
<dbReference type="Gene3D" id="3.40.1620.10">
    <property type="entry name" value="YefM-like domain"/>
    <property type="match status" value="1"/>
</dbReference>
<keyword evidence="4" id="KW-1185">Reference proteome</keyword>
<dbReference type="Proteomes" id="UP000214747">
    <property type="component" value="Unassembled WGS sequence"/>
</dbReference>
<protein>
    <recommendedName>
        <fullName evidence="2">Antitoxin</fullName>
    </recommendedName>
</protein>
<dbReference type="RefSeq" id="WP_088754784.1">
    <property type="nucleotide sequence ID" value="NZ_JARJFG010000043.1"/>
</dbReference>
<proteinExistence type="inferred from homology"/>
<name>A0A225SW13_9BURK</name>
<accession>A0A225SW13</accession>
<evidence type="ECO:0000313" key="3">
    <source>
        <dbReference type="EMBL" id="OWY35373.1"/>
    </source>
</evidence>